<organism evidence="3 4">
    <name type="scientific">Amycolatopsis silviterrae</name>
    <dbReference type="NCBI Taxonomy" id="1656914"/>
    <lineage>
        <taxon>Bacteria</taxon>
        <taxon>Bacillati</taxon>
        <taxon>Actinomycetota</taxon>
        <taxon>Actinomycetes</taxon>
        <taxon>Pseudonocardiales</taxon>
        <taxon>Pseudonocardiaceae</taxon>
        <taxon>Amycolatopsis</taxon>
    </lineage>
</organism>
<accession>A0ABW5H801</accession>
<dbReference type="InterPro" id="IPR000914">
    <property type="entry name" value="SBP_5_dom"/>
</dbReference>
<dbReference type="Gene3D" id="3.40.190.10">
    <property type="entry name" value="Periplasmic binding protein-like II"/>
    <property type="match status" value="1"/>
</dbReference>
<gene>
    <name evidence="3" type="ORF">ACFSVL_16540</name>
</gene>
<evidence type="ECO:0000256" key="1">
    <source>
        <dbReference type="SAM" id="SignalP"/>
    </source>
</evidence>
<feature type="domain" description="Solute-binding protein family 5" evidence="2">
    <location>
        <begin position="117"/>
        <end position="463"/>
    </location>
</feature>
<evidence type="ECO:0000259" key="2">
    <source>
        <dbReference type="Pfam" id="PF00496"/>
    </source>
</evidence>
<dbReference type="RefSeq" id="WP_378305042.1">
    <property type="nucleotide sequence ID" value="NZ_JBHUKS010000011.1"/>
</dbReference>
<dbReference type="EMBL" id="JBHUKS010000011">
    <property type="protein sequence ID" value="MFD2468999.1"/>
    <property type="molecule type" value="Genomic_DNA"/>
</dbReference>
<evidence type="ECO:0000313" key="3">
    <source>
        <dbReference type="EMBL" id="MFD2468999.1"/>
    </source>
</evidence>
<evidence type="ECO:0000313" key="4">
    <source>
        <dbReference type="Proteomes" id="UP001597483"/>
    </source>
</evidence>
<proteinExistence type="predicted"/>
<keyword evidence="1" id="KW-0732">Signal</keyword>
<sequence length="565" mass="59960">MTTRITSRHRACLAGAASAVALLATACTSGGLPGANANGTGPAVPVRQGGAIVIGAEQEPDCADWISTCAGSIWGTYLMDVPTIPRAFVPRKTGGAWGPVPSPVLAGEPAVATAGTQQKVTYRINPAAVWSDKEPITSQDLKYTALQIRDGKDVLDKTGYDRIASVDTPDPKTAVVTFNGPYANWRALFSDTVGILPSHLLAGKDRDALMKDGYSFSGGPWKIDSWKRGSSVTLVPNPNYWGEKPKLDKVTFQFTADTAAAFQAFKSGQLDALYPTPQLDSVDQIKNGVPGARSTVDPQSGNLEALWMNNGKFPFDSAVFRQAVSYSVDRDAIVKRLYGALGVTKSAQSFLTPILPQYSGADFSQYRLDLAKVASLMQGDGWAKGPDGIWAKNGKRAAFSVASLAGNKRRELTEQILQQQLKTAGFELTIANTTAAELFSKAAPSGNYQLGLWTLVDTFPQPSLGQSFSTATIPSAANGNSGLNLARISSPELDRALGTLDTSLDQGARIAAAKQGDRILARDANSLPLSAIPNVLLWNTKIGGPLSINPSSGPWWNLEQWGLAS</sequence>
<dbReference type="Gene3D" id="3.10.105.10">
    <property type="entry name" value="Dipeptide-binding Protein, Domain 3"/>
    <property type="match status" value="1"/>
</dbReference>
<dbReference type="PANTHER" id="PTHR30290">
    <property type="entry name" value="PERIPLASMIC BINDING COMPONENT OF ABC TRANSPORTER"/>
    <property type="match status" value="1"/>
</dbReference>
<feature type="signal peptide" evidence="1">
    <location>
        <begin position="1"/>
        <end position="26"/>
    </location>
</feature>
<keyword evidence="4" id="KW-1185">Reference proteome</keyword>
<protein>
    <submittedName>
        <fullName evidence="3">Peptide ABC transporter substrate-binding protein</fullName>
    </submittedName>
</protein>
<dbReference type="Pfam" id="PF00496">
    <property type="entry name" value="SBP_bac_5"/>
    <property type="match status" value="1"/>
</dbReference>
<dbReference type="PROSITE" id="PS51257">
    <property type="entry name" value="PROKAR_LIPOPROTEIN"/>
    <property type="match status" value="1"/>
</dbReference>
<reference evidence="4" key="1">
    <citation type="journal article" date="2019" name="Int. J. Syst. Evol. Microbiol.">
        <title>The Global Catalogue of Microorganisms (GCM) 10K type strain sequencing project: providing services to taxonomists for standard genome sequencing and annotation.</title>
        <authorList>
            <consortium name="The Broad Institute Genomics Platform"/>
            <consortium name="The Broad Institute Genome Sequencing Center for Infectious Disease"/>
            <person name="Wu L."/>
            <person name="Ma J."/>
        </authorList>
    </citation>
    <scope>NUCLEOTIDE SEQUENCE [LARGE SCALE GENOMIC DNA]</scope>
    <source>
        <strain evidence="4">CGMCC 4.7641</strain>
    </source>
</reference>
<dbReference type="InterPro" id="IPR039424">
    <property type="entry name" value="SBP_5"/>
</dbReference>
<feature type="chain" id="PRO_5047109210" evidence="1">
    <location>
        <begin position="27"/>
        <end position="565"/>
    </location>
</feature>
<dbReference type="Proteomes" id="UP001597483">
    <property type="component" value="Unassembled WGS sequence"/>
</dbReference>
<comment type="caution">
    <text evidence="3">The sequence shown here is derived from an EMBL/GenBank/DDBJ whole genome shotgun (WGS) entry which is preliminary data.</text>
</comment>
<dbReference type="CDD" id="cd08513">
    <property type="entry name" value="PBP2_thermophilic_Hb8_like"/>
    <property type="match status" value="1"/>
</dbReference>
<dbReference type="Gene3D" id="3.90.76.10">
    <property type="entry name" value="Dipeptide-binding Protein, Domain 1"/>
    <property type="match status" value="1"/>
</dbReference>
<dbReference type="PANTHER" id="PTHR30290:SF65">
    <property type="entry name" value="MONOACYL PHOSPHATIDYLINOSITOL TETRAMANNOSIDE-BINDING PROTEIN LPQW-RELATED"/>
    <property type="match status" value="1"/>
</dbReference>
<dbReference type="SUPFAM" id="SSF53850">
    <property type="entry name" value="Periplasmic binding protein-like II"/>
    <property type="match status" value="1"/>
</dbReference>
<name>A0ABW5H801_9PSEU</name>